<accession>A0A542Y3R9</accession>
<evidence type="ECO:0000256" key="11">
    <source>
        <dbReference type="RuleBase" id="RU364115"/>
    </source>
</evidence>
<comment type="caution">
    <text evidence="13">The sequence shown here is derived from an EMBL/GenBank/DDBJ whole genome shotgun (WGS) entry which is preliminary data.</text>
</comment>
<dbReference type="InterPro" id="IPR007409">
    <property type="entry name" value="Restrct_endonuc_type1_HsdR_N"/>
</dbReference>
<comment type="function">
    <text evidence="11">Subunit R is required for both nuclease and ATPase activities, but not for modification.</text>
</comment>
<evidence type="ECO:0000256" key="2">
    <source>
        <dbReference type="ARBA" id="ARBA00008598"/>
    </source>
</evidence>
<comment type="catalytic activity">
    <reaction evidence="1 11">
        <text>Endonucleolytic cleavage of DNA to give random double-stranded fragments with terminal 5'-phosphates, ATP is simultaneously hydrolyzed.</text>
        <dbReference type="EC" id="3.1.21.3"/>
    </reaction>
</comment>
<keyword evidence="7" id="KW-0255">Endonuclease</keyword>
<dbReference type="InterPro" id="IPR051268">
    <property type="entry name" value="Type-I_R_enzyme_R_subunit"/>
</dbReference>
<dbReference type="InterPro" id="IPR021810">
    <property type="entry name" value="T1RH-like_C"/>
</dbReference>
<keyword evidence="4" id="KW-0540">Nuclease</keyword>
<evidence type="ECO:0000313" key="14">
    <source>
        <dbReference type="Proteomes" id="UP000319094"/>
    </source>
</evidence>
<keyword evidence="14" id="KW-1185">Reference proteome</keyword>
<name>A0A542Y3R9_9MICO</name>
<dbReference type="STRING" id="55969.SD72_01075"/>
<keyword evidence="9 11" id="KW-0067">ATP-binding</keyword>
<evidence type="ECO:0000256" key="3">
    <source>
        <dbReference type="ARBA" id="ARBA00011296"/>
    </source>
</evidence>
<dbReference type="Pfam" id="PF04313">
    <property type="entry name" value="HSDR_N"/>
    <property type="match status" value="1"/>
</dbReference>
<evidence type="ECO:0000256" key="5">
    <source>
        <dbReference type="ARBA" id="ARBA00022741"/>
    </source>
</evidence>
<dbReference type="GO" id="GO:0009307">
    <property type="term" value="P:DNA restriction-modification system"/>
    <property type="evidence" value="ECO:0007669"/>
    <property type="project" value="UniProtKB-KW"/>
</dbReference>
<dbReference type="Proteomes" id="UP000319094">
    <property type="component" value="Unassembled WGS sequence"/>
</dbReference>
<keyword evidence="6 11" id="KW-0680">Restriction system</keyword>
<evidence type="ECO:0000259" key="12">
    <source>
        <dbReference type="PROSITE" id="PS51192"/>
    </source>
</evidence>
<evidence type="ECO:0000256" key="8">
    <source>
        <dbReference type="ARBA" id="ARBA00022801"/>
    </source>
</evidence>
<dbReference type="Pfam" id="PF22679">
    <property type="entry name" value="T1R_D3-like"/>
    <property type="match status" value="1"/>
</dbReference>
<evidence type="ECO:0000256" key="10">
    <source>
        <dbReference type="ARBA" id="ARBA00023125"/>
    </source>
</evidence>
<evidence type="ECO:0000256" key="1">
    <source>
        <dbReference type="ARBA" id="ARBA00000851"/>
    </source>
</evidence>
<dbReference type="PROSITE" id="PS51192">
    <property type="entry name" value="HELICASE_ATP_BIND_1"/>
    <property type="match status" value="1"/>
</dbReference>
<dbReference type="SUPFAM" id="SSF52540">
    <property type="entry name" value="P-loop containing nucleoside triphosphate hydrolases"/>
    <property type="match status" value="2"/>
</dbReference>
<dbReference type="EMBL" id="VFON01000001">
    <property type="protein sequence ID" value="TQL42727.1"/>
    <property type="molecule type" value="Genomic_DNA"/>
</dbReference>
<dbReference type="Gene3D" id="3.90.1570.50">
    <property type="match status" value="1"/>
</dbReference>
<dbReference type="InterPro" id="IPR055180">
    <property type="entry name" value="HsdR_RecA-like_helicase_dom_2"/>
</dbReference>
<gene>
    <name evidence="13" type="ORF">FB468_0732</name>
</gene>
<dbReference type="PANTHER" id="PTHR30195:SF15">
    <property type="entry name" value="TYPE I RESTRICTION ENZYME HINDI ENDONUCLEASE SUBUNIT"/>
    <property type="match status" value="1"/>
</dbReference>
<dbReference type="CDD" id="cd18800">
    <property type="entry name" value="SF2_C_EcoR124I-like"/>
    <property type="match status" value="1"/>
</dbReference>
<dbReference type="InterPro" id="IPR004473">
    <property type="entry name" value="Restrct_endonuc_typeI_HsdR"/>
</dbReference>
<comment type="subunit">
    <text evidence="3 11">The type I restriction/modification system is composed of three polypeptides R, M and S.</text>
</comment>
<dbReference type="GO" id="GO:0009035">
    <property type="term" value="F:type I site-specific deoxyribonuclease activity"/>
    <property type="evidence" value="ECO:0007669"/>
    <property type="project" value="UniProtKB-EC"/>
</dbReference>
<evidence type="ECO:0000256" key="6">
    <source>
        <dbReference type="ARBA" id="ARBA00022747"/>
    </source>
</evidence>
<dbReference type="GO" id="GO:0003677">
    <property type="term" value="F:DNA binding"/>
    <property type="evidence" value="ECO:0007669"/>
    <property type="project" value="UniProtKB-KW"/>
</dbReference>
<dbReference type="AlphaFoldDB" id="A0A542Y3R9"/>
<evidence type="ECO:0000256" key="7">
    <source>
        <dbReference type="ARBA" id="ARBA00022759"/>
    </source>
</evidence>
<evidence type="ECO:0000313" key="13">
    <source>
        <dbReference type="EMBL" id="TQL42727.1"/>
    </source>
</evidence>
<keyword evidence="5 11" id="KW-0547">Nucleotide-binding</keyword>
<dbReference type="CDD" id="cd18030">
    <property type="entry name" value="DEXHc_RE_I_HsdR"/>
    <property type="match status" value="1"/>
</dbReference>
<dbReference type="NCBIfam" id="TIGR00348">
    <property type="entry name" value="hsdR"/>
    <property type="match status" value="1"/>
</dbReference>
<dbReference type="CDD" id="cd22332">
    <property type="entry name" value="HsdR_N"/>
    <property type="match status" value="1"/>
</dbReference>
<dbReference type="InterPro" id="IPR040980">
    <property type="entry name" value="SWI2_SNF2"/>
</dbReference>
<evidence type="ECO:0000256" key="4">
    <source>
        <dbReference type="ARBA" id="ARBA00022722"/>
    </source>
</evidence>
<sequence length="1063" mass="117997">MVQVTFGGREHIMTAFNENVVEQAALEYFDELGYAVLHGPDLAPGEPASERESYEDVILWGRLREAMRRINPDATPALISEAIKSFQRAESQSAIDENARVHKLIVEGVPVEHRDSDGLLRTTRLQLVDFDVPSNNDWVAINQFTIVENSKNRRPDVLVMLNGLPVSLLELKNPASENATLKSAWNQVQTYRHDIPSVFVPNAVTVISDGMSAAMSSYSGSFEHYAPWKTIEGREVVTDRPALEVLIKGVFEPGRFLDILKNFVVFSDETVTDKSTGQPTRTLVKRVAKYHQYWAVNAAVESTVSASRPDGDRRGGVVWHTQGSGKSFEMVFYAAKIMRDPRMANPTLVFITDRNDLDDQLFGETFAPARILPETPVQASTRTDLREKLRRASGGIVFTTLQKFAPGEDGDTNPVLTDRRNVVVIADEAHRSQYGFGETLDRHGRLKAGLAKHMRDALPGATYLGFTGTPIESNDKSTRAVFGDYIDVYDLTRAVDDGATVKIFYESRLARVELSDADLAALDELADEITETVEEDTATAAKSRWSRLEAIVGSESRLDRVAQDIVDHWEKRREAMLGKGMIVAMSRRIAVRLYEKIVALRPDWHSDDPEKGKIKVVMTGSAADPAEFQPHIHSKDVRKDLKLRAKNADDELELVIVRDMWLTGFDAPSMHTMYVDKTMQGAGLMQAIARVNRTFRDKPGGLIVDYIGLFANLQEALQEYSPSDRDQAGVPIEEIVNAMLEKHDVVRGILHGVAYDASPALSSSQRLAEYAKVLDFVMADPDRTKRFNGEVLALAKAFALAGARDEAAAIRDDVRLFTDVRAAILKILNPDSGKGGSGAVEIDTALGQLLNEAVAAEDVVDVYKLAGVETPEISILSDEFLDSLAGKDKPNLQMGLLRKLLNDQIRTVQRKNIVQGRKFSEMLDEAVKRYTNRSLSTAEIIAELVKLAKQVRDDQNRFEQLGLREDEVAFYDAVIQNDSAVLELGDETLKAIARDLVKSVQQSATIDWNLKESVLATMRSKVRRILARYDYPPDAEEQAVELVLKQAEVFADGVGAEPNNGAV</sequence>
<dbReference type="Pfam" id="PF18766">
    <property type="entry name" value="SWI2_SNF2"/>
    <property type="match status" value="1"/>
</dbReference>
<dbReference type="GO" id="GO:0005524">
    <property type="term" value="F:ATP binding"/>
    <property type="evidence" value="ECO:0007669"/>
    <property type="project" value="UniProtKB-KW"/>
</dbReference>
<dbReference type="EC" id="3.1.21.3" evidence="11"/>
<keyword evidence="10 11" id="KW-0238">DNA-binding</keyword>
<feature type="domain" description="Helicase ATP-binding" evidence="12">
    <location>
        <begin position="307"/>
        <end position="488"/>
    </location>
</feature>
<dbReference type="Pfam" id="PF11867">
    <property type="entry name" value="T1RH-like_C"/>
    <property type="match status" value="1"/>
</dbReference>
<dbReference type="SMART" id="SM00487">
    <property type="entry name" value="DEXDc"/>
    <property type="match status" value="1"/>
</dbReference>
<dbReference type="InterPro" id="IPR027417">
    <property type="entry name" value="P-loop_NTPase"/>
</dbReference>
<dbReference type="PANTHER" id="PTHR30195">
    <property type="entry name" value="TYPE I SITE-SPECIFIC DEOXYRIBONUCLEASE PROTEIN SUBUNIT M AND R"/>
    <property type="match status" value="1"/>
</dbReference>
<evidence type="ECO:0000256" key="9">
    <source>
        <dbReference type="ARBA" id="ARBA00022840"/>
    </source>
</evidence>
<proteinExistence type="inferred from homology"/>
<comment type="similarity">
    <text evidence="2 11">Belongs to the HsdR family.</text>
</comment>
<reference evidence="13 14" key="1">
    <citation type="submission" date="2019-06" db="EMBL/GenBank/DDBJ databases">
        <title>Sequencing the genomes of 1000 actinobacteria strains.</title>
        <authorList>
            <person name="Klenk H.-P."/>
        </authorList>
    </citation>
    <scope>NUCLEOTIDE SEQUENCE [LARGE SCALE GENOMIC DNA]</scope>
    <source>
        <strain evidence="13 14">DSM 8803</strain>
    </source>
</reference>
<organism evidence="13 14">
    <name type="scientific">Leucobacter komagatae</name>
    <dbReference type="NCBI Taxonomy" id="55969"/>
    <lineage>
        <taxon>Bacteria</taxon>
        <taxon>Bacillati</taxon>
        <taxon>Actinomycetota</taxon>
        <taxon>Actinomycetes</taxon>
        <taxon>Micrococcales</taxon>
        <taxon>Microbacteriaceae</taxon>
        <taxon>Leucobacter</taxon>
    </lineage>
</organism>
<dbReference type="InterPro" id="IPR014001">
    <property type="entry name" value="Helicase_ATP-bd"/>
</dbReference>
<protein>
    <recommendedName>
        <fullName evidence="11">Type I restriction enzyme endonuclease subunit</fullName>
        <shortName evidence="11">R protein</shortName>
        <ecNumber evidence="11">3.1.21.3</ecNumber>
    </recommendedName>
</protein>
<keyword evidence="8 11" id="KW-0378">Hydrolase</keyword>
<dbReference type="Gene3D" id="3.40.50.300">
    <property type="entry name" value="P-loop containing nucleotide triphosphate hydrolases"/>
    <property type="match status" value="2"/>
</dbReference>